<dbReference type="PANTHER" id="PTHR30023:SF0">
    <property type="entry name" value="PENICILLIN-SENSITIVE CARBOXYPEPTIDASE A"/>
    <property type="match status" value="1"/>
</dbReference>
<feature type="chain" id="PRO_5015317674" evidence="3">
    <location>
        <begin position="18"/>
        <end position="475"/>
    </location>
</feature>
<dbReference type="Proteomes" id="UP000245081">
    <property type="component" value="Unassembled WGS sequence"/>
</dbReference>
<protein>
    <submittedName>
        <fullName evidence="4">D-alanyl-D-alanine carboxypeptidase / D-alanyl-D-alanine-endopeptidase</fullName>
        <ecNumber evidence="4">3.4.16.4</ecNumber>
        <ecNumber evidence="4">3.4.21.-</ecNumber>
    </submittedName>
</protein>
<dbReference type="PRINTS" id="PR00922">
    <property type="entry name" value="DADACBPTASE3"/>
</dbReference>
<evidence type="ECO:0000256" key="2">
    <source>
        <dbReference type="ARBA" id="ARBA00022801"/>
    </source>
</evidence>
<dbReference type="SUPFAM" id="SSF56601">
    <property type="entry name" value="beta-lactamase/transpeptidase-like"/>
    <property type="match status" value="1"/>
</dbReference>
<dbReference type="Pfam" id="PF02113">
    <property type="entry name" value="Peptidase_S13"/>
    <property type="match status" value="1"/>
</dbReference>
<comment type="similarity">
    <text evidence="1">Belongs to the peptidase S13 family.</text>
</comment>
<evidence type="ECO:0000313" key="5">
    <source>
        <dbReference type="Proteomes" id="UP000245081"/>
    </source>
</evidence>
<sequence length="475" mass="51598">MRFLLLLLACIGLPLQAAELPDTVAKALRAADIPQQAVAVYVQRVDKPQPLIAVNARQPMNPASTMKLLTSYAALELLGPAYAWKTETYADGAIKDGVLNGNLVIKGYGDPALTLPGFWNVLRELRKTGLREIRGNLILDRSYFDAGTQGQAVFDNEPWRAYNAAPDALAVNFKATEFRLQPDEGAHSVVVTADPDLPQLKIVNRLALQSGNCGNWKDGFSYQVTQEAGQAVVTLSGTYVAACGVRSFNLAVVDDVHYVGELFGQLWREQGGAWSGEVKAGLVQAQAILLTSTLSPPLEDAVRLMNKNSNNLMARHLLLTLAAEKGGAPGTAEKGAEAVRAWLTSKQLDFPELEIENGAGLSRIERLSAEHMGRLLMDAWKSPVMPELMSSLPIAAVDGTMEKRLKDTPVSGMAHLKTGSLEGVKTLAGYLLDRNGHRWVVVFMVNHSKAAYSRNAQDALLQWLAGRDEARCCDR</sequence>
<dbReference type="RefSeq" id="WP_109016655.1">
    <property type="nucleotide sequence ID" value="NZ_BDOQ01000019.1"/>
</dbReference>
<keyword evidence="4" id="KW-0121">Carboxypeptidase</keyword>
<evidence type="ECO:0000256" key="1">
    <source>
        <dbReference type="ARBA" id="ARBA00006096"/>
    </source>
</evidence>
<organism evidence="4 5">
    <name type="scientific">Novimethylophilus kurashikiensis</name>
    <dbReference type="NCBI Taxonomy" id="1825523"/>
    <lineage>
        <taxon>Bacteria</taxon>
        <taxon>Pseudomonadati</taxon>
        <taxon>Pseudomonadota</taxon>
        <taxon>Betaproteobacteria</taxon>
        <taxon>Nitrosomonadales</taxon>
        <taxon>Methylophilaceae</taxon>
        <taxon>Novimethylophilus</taxon>
    </lineage>
</organism>
<evidence type="ECO:0000313" key="4">
    <source>
        <dbReference type="EMBL" id="GBG15498.1"/>
    </source>
</evidence>
<dbReference type="Gene3D" id="3.40.710.10">
    <property type="entry name" value="DD-peptidase/beta-lactamase superfamily"/>
    <property type="match status" value="2"/>
</dbReference>
<dbReference type="GO" id="GO:0009002">
    <property type="term" value="F:serine-type D-Ala-D-Ala carboxypeptidase activity"/>
    <property type="evidence" value="ECO:0007669"/>
    <property type="project" value="UniProtKB-EC"/>
</dbReference>
<dbReference type="AlphaFoldDB" id="A0A2R5FD95"/>
<dbReference type="OrthoDB" id="9802627at2"/>
<dbReference type="GO" id="GO:0006508">
    <property type="term" value="P:proteolysis"/>
    <property type="evidence" value="ECO:0007669"/>
    <property type="project" value="InterPro"/>
</dbReference>
<keyword evidence="2 4" id="KW-0378">Hydrolase</keyword>
<reference evidence="4 5" key="1">
    <citation type="journal article" date="2018" name="Environ. Microbiol.">
        <title>Isolation and genomic characterization of Novimethylophilus kurashikiensis gen. nov. sp. nov., a new lanthanide-dependent methylotrophic species of Methylophilaceae.</title>
        <authorList>
            <person name="Lv H."/>
            <person name="Sahin N."/>
            <person name="Tani A."/>
        </authorList>
    </citation>
    <scope>NUCLEOTIDE SEQUENCE [LARGE SCALE GENOMIC DNA]</scope>
    <source>
        <strain evidence="4 5">La2-4</strain>
    </source>
</reference>
<dbReference type="EMBL" id="BDOQ01000019">
    <property type="protein sequence ID" value="GBG15498.1"/>
    <property type="molecule type" value="Genomic_DNA"/>
</dbReference>
<dbReference type="NCBIfam" id="TIGR00666">
    <property type="entry name" value="PBP4"/>
    <property type="match status" value="1"/>
</dbReference>
<proteinExistence type="inferred from homology"/>
<accession>A0A2R5FD95</accession>
<keyword evidence="5" id="KW-1185">Reference proteome</keyword>
<comment type="caution">
    <text evidence="4">The sequence shown here is derived from an EMBL/GenBank/DDBJ whole genome shotgun (WGS) entry which is preliminary data.</text>
</comment>
<dbReference type="EC" id="3.4.21.-" evidence="4"/>
<dbReference type="Gene3D" id="3.50.80.20">
    <property type="entry name" value="D-Ala-D-Ala carboxypeptidase C, peptidase S13"/>
    <property type="match status" value="1"/>
</dbReference>
<evidence type="ECO:0000256" key="3">
    <source>
        <dbReference type="SAM" id="SignalP"/>
    </source>
</evidence>
<dbReference type="PANTHER" id="PTHR30023">
    <property type="entry name" value="D-ALANYL-D-ALANINE CARBOXYPEPTIDASE"/>
    <property type="match status" value="1"/>
</dbReference>
<gene>
    <name evidence="4" type="primary">dacB</name>
    <name evidence="4" type="ORF">NMK_3106</name>
</gene>
<dbReference type="InterPro" id="IPR000667">
    <property type="entry name" value="Peptidase_S13"/>
</dbReference>
<name>A0A2R5FD95_9PROT</name>
<dbReference type="GO" id="GO:0000270">
    <property type="term" value="P:peptidoglycan metabolic process"/>
    <property type="evidence" value="ECO:0007669"/>
    <property type="project" value="TreeGrafter"/>
</dbReference>
<dbReference type="EC" id="3.4.16.4" evidence="4"/>
<feature type="signal peptide" evidence="3">
    <location>
        <begin position="1"/>
        <end position="17"/>
    </location>
</feature>
<dbReference type="InterPro" id="IPR012338">
    <property type="entry name" value="Beta-lactam/transpept-like"/>
</dbReference>
<keyword evidence="4" id="KW-0645">Protease</keyword>
<keyword evidence="3" id="KW-0732">Signal</keyword>